<dbReference type="Pfam" id="PF14737">
    <property type="entry name" value="DUF4470"/>
    <property type="match status" value="1"/>
</dbReference>
<reference evidence="4 5" key="1">
    <citation type="submission" date="2016-10" db="EMBL/GenBank/DDBJ databases">
        <title>Genome sequence of the basidiomycete white-rot fungus Trametes pubescens.</title>
        <authorList>
            <person name="Makela M.R."/>
            <person name="Granchi Z."/>
            <person name="Peng M."/>
            <person name="De Vries R.P."/>
            <person name="Grigoriev I."/>
            <person name="Riley R."/>
            <person name="Hilden K."/>
        </authorList>
    </citation>
    <scope>NUCLEOTIDE SEQUENCE [LARGE SCALE GENOMIC DNA]</scope>
    <source>
        <strain evidence="4 5">FBCC735</strain>
    </source>
</reference>
<dbReference type="Proteomes" id="UP000184267">
    <property type="component" value="Unassembled WGS sequence"/>
</dbReference>
<keyword evidence="5" id="KW-1185">Reference proteome</keyword>
<dbReference type="InterPro" id="IPR011990">
    <property type="entry name" value="TPR-like_helical_dom_sf"/>
</dbReference>
<name>A0A1M2V8T9_TRAPU</name>
<dbReference type="SUPFAM" id="SSF48452">
    <property type="entry name" value="TPR-like"/>
    <property type="match status" value="1"/>
</dbReference>
<dbReference type="PROSITE" id="PS50005">
    <property type="entry name" value="TPR"/>
    <property type="match status" value="1"/>
</dbReference>
<evidence type="ECO:0000256" key="2">
    <source>
        <dbReference type="SAM" id="Coils"/>
    </source>
</evidence>
<evidence type="ECO:0000256" key="1">
    <source>
        <dbReference type="PROSITE-ProRule" id="PRU00339"/>
    </source>
</evidence>
<evidence type="ECO:0000313" key="4">
    <source>
        <dbReference type="EMBL" id="OJT04031.1"/>
    </source>
</evidence>
<evidence type="ECO:0000313" key="5">
    <source>
        <dbReference type="Proteomes" id="UP000184267"/>
    </source>
</evidence>
<dbReference type="EMBL" id="MNAD01001563">
    <property type="protein sequence ID" value="OJT04031.1"/>
    <property type="molecule type" value="Genomic_DNA"/>
</dbReference>
<organism evidence="4 5">
    <name type="scientific">Trametes pubescens</name>
    <name type="common">White-rot fungus</name>
    <dbReference type="NCBI Taxonomy" id="154538"/>
    <lineage>
        <taxon>Eukaryota</taxon>
        <taxon>Fungi</taxon>
        <taxon>Dikarya</taxon>
        <taxon>Basidiomycota</taxon>
        <taxon>Agaricomycotina</taxon>
        <taxon>Agaricomycetes</taxon>
        <taxon>Polyporales</taxon>
        <taxon>Polyporaceae</taxon>
        <taxon>Trametes</taxon>
    </lineage>
</organism>
<dbReference type="AlphaFoldDB" id="A0A1M2V8T9"/>
<keyword evidence="1" id="KW-0802">TPR repeat</keyword>
<gene>
    <name evidence="4" type="ORF">TRAPUB_5267</name>
</gene>
<proteinExistence type="predicted"/>
<keyword evidence="2" id="KW-0175">Coiled coil</keyword>
<dbReference type="InterPro" id="IPR019734">
    <property type="entry name" value="TPR_rpt"/>
</dbReference>
<dbReference type="OrthoDB" id="2423701at2759"/>
<feature type="domain" description="DUF4470" evidence="3">
    <location>
        <begin position="196"/>
        <end position="297"/>
    </location>
</feature>
<feature type="repeat" description="TPR" evidence="1">
    <location>
        <begin position="6"/>
        <end position="39"/>
    </location>
</feature>
<sequence length="1004" mass="114052">MASTSAAEFKQKGNNSFKAGQFARAVDLYTKAEHADPTDPFYPSNLSAALYEVGDYAGCVHAILRAWSLLEGRPDAKPDLIVRLASRLAKALSLGVRARTITEDVLQRDNDSINTLREASRNLSISASSLEDLLLMWKEWDQTAPDVRAYCEKSADGLKGLSRLPIFSKPLDDRKENYTIGGDPIIDLLNGWDPRNQREQDVLDLNQLSQEKLSELAFLFGGVGDGRHAFGTISRLFDAYKQLPHARQAAFHSHLTMLDIHEATIARDLCMLMLLEDLTHAAEPEVRDEIKATLMYMFLVPVMPSYCYIRLENVIENIRTRLSTTPPNLPEWLHVEKGSIPGILRALDYWLVTPKSTKTFLSLHEHQKPEVGHGALERTALRTGNRELKRKLDETNAEERRELKASFRSMSDERIMALSFVPQGLSPRKARAFLEEHLEVVVDALQESFRKGRETRYEEQWYERTKVLLPPKQFMAYHDGFDAAWDELKRDESIDEAALIEIKAHIANDWKVNITLFDENDNNPKYSPEFPEGDGYPDVKYDVFEATGFMADFNSRRDPRAMFKDSIGMETLSLDVAGAFFEEAANAIQGLRGSLIVELICGELSEELAKMRHGGDVNRPASFPKKYTRIWMSNVPDYTHGPMNMAVFIVPSLQHDSQAAAACNCLLNTSVWDDDDQYFYTYTHLLPKDIPRYLGCNLTRPQAVMEVLAMGVLPLPRPLTELASRDELTAWLTRVLFNTFVTGRTKEPPGNVRLPNNLVAFFGLLMHLHRIGFPTHWLSDFLARVLSGRMLSDIAPYTGEWPIPVSDARHYVRARQVRTDPWLVEFETIIATAYYGIPFVIATALPFDFSRDPQDIQMWEAKVTATLPFAMSSSPFAEYASPFEPTTRLLFYRPALVDPEETIKKMKAIFEGKKSPAPGSFFVLTAQESVQYESRVRFRLSRHRVKRMKQEKWRMVVYRDDNAQIGMCSSEAWSPNRNLTVMYHSGTLCPGYTMGSDPRVVHGS</sequence>
<accession>A0A1M2V8T9</accession>
<dbReference type="InterPro" id="IPR027974">
    <property type="entry name" value="DUF4470"/>
</dbReference>
<dbReference type="STRING" id="154538.A0A1M2V8T9"/>
<dbReference type="Gene3D" id="1.25.40.10">
    <property type="entry name" value="Tetratricopeptide repeat domain"/>
    <property type="match status" value="1"/>
</dbReference>
<feature type="coiled-coil region" evidence="2">
    <location>
        <begin position="378"/>
        <end position="405"/>
    </location>
</feature>
<dbReference type="OMA" id="TRTATCW"/>
<evidence type="ECO:0000259" key="3">
    <source>
        <dbReference type="Pfam" id="PF14737"/>
    </source>
</evidence>
<protein>
    <recommendedName>
        <fullName evidence="3">DUF4470 domain-containing protein</fullName>
    </recommendedName>
</protein>
<comment type="caution">
    <text evidence="4">The sequence shown here is derived from an EMBL/GenBank/DDBJ whole genome shotgun (WGS) entry which is preliminary data.</text>
</comment>